<dbReference type="AlphaFoldDB" id="A0A409XAU8"/>
<keyword evidence="2" id="KW-1185">Reference proteome</keyword>
<dbReference type="OrthoDB" id="420669at2759"/>
<accession>A0A409XAU8</accession>
<dbReference type="Gene3D" id="1.10.3370.10">
    <property type="entry name" value="SecY subunit domain"/>
    <property type="match status" value="1"/>
</dbReference>
<dbReference type="GO" id="GO:0016020">
    <property type="term" value="C:membrane"/>
    <property type="evidence" value="ECO:0007669"/>
    <property type="project" value="InterPro"/>
</dbReference>
<comment type="caution">
    <text evidence="1">The sequence shown here is derived from an EMBL/GenBank/DDBJ whole genome shotgun (WGS) entry which is preliminary data.</text>
</comment>
<proteinExistence type="predicted"/>
<dbReference type="Proteomes" id="UP000283269">
    <property type="component" value="Unassembled WGS sequence"/>
</dbReference>
<evidence type="ECO:0000313" key="1">
    <source>
        <dbReference type="EMBL" id="PPQ87797.1"/>
    </source>
</evidence>
<dbReference type="InterPro" id="IPR023201">
    <property type="entry name" value="SecY_dom_sf"/>
</dbReference>
<name>A0A409XAU8_PSICY</name>
<dbReference type="SUPFAM" id="SSF103491">
    <property type="entry name" value="Preprotein translocase SecY subunit"/>
    <property type="match status" value="1"/>
</dbReference>
<sequence>MSSAIPTTRPLEDLHIEAGLSRTLNLQEALQLRHLGSVPLLDHDHTGCTNALRSEDAVRWRHGGCEWRWAFDEDKDEEGREGKETEGFIATGVGMREGFDFNVWFLTSSGLSYPYYHNIFPFVKRTQHIMTLISQIPLDQKLLWTAVTFLNLPGVLASSPVRYHVLRLFRPALLDARHPGLQPRNADGVCGANLINVDFSLKEDRALLGGAQKSGVPYYVSPPHTLKEAVLDPIDMTIYILFMVSACALFSKTWMELSLGVGGRVWRRN</sequence>
<dbReference type="InParanoid" id="A0A409XAU8"/>
<dbReference type="EMBL" id="NHYD01002207">
    <property type="protein sequence ID" value="PPQ87797.1"/>
    <property type="molecule type" value="Genomic_DNA"/>
</dbReference>
<dbReference type="InterPro" id="IPR002208">
    <property type="entry name" value="SecY/SEC61-alpha"/>
</dbReference>
<organism evidence="1 2">
    <name type="scientific">Psilocybe cyanescens</name>
    <dbReference type="NCBI Taxonomy" id="93625"/>
    <lineage>
        <taxon>Eukaryota</taxon>
        <taxon>Fungi</taxon>
        <taxon>Dikarya</taxon>
        <taxon>Basidiomycota</taxon>
        <taxon>Agaricomycotina</taxon>
        <taxon>Agaricomycetes</taxon>
        <taxon>Agaricomycetidae</taxon>
        <taxon>Agaricales</taxon>
        <taxon>Agaricineae</taxon>
        <taxon>Strophariaceae</taxon>
        <taxon>Psilocybe</taxon>
    </lineage>
</organism>
<dbReference type="GO" id="GO:0015031">
    <property type="term" value="P:protein transport"/>
    <property type="evidence" value="ECO:0007669"/>
    <property type="project" value="InterPro"/>
</dbReference>
<dbReference type="PANTHER" id="PTHR10906">
    <property type="entry name" value="SECY/SEC61-ALPHA FAMILY MEMBER"/>
    <property type="match status" value="1"/>
</dbReference>
<reference evidence="1 2" key="1">
    <citation type="journal article" date="2018" name="Evol. Lett.">
        <title>Horizontal gene cluster transfer increased hallucinogenic mushroom diversity.</title>
        <authorList>
            <person name="Reynolds H.T."/>
            <person name="Vijayakumar V."/>
            <person name="Gluck-Thaler E."/>
            <person name="Korotkin H.B."/>
            <person name="Matheny P.B."/>
            <person name="Slot J.C."/>
        </authorList>
    </citation>
    <scope>NUCLEOTIDE SEQUENCE [LARGE SCALE GENOMIC DNA]</scope>
    <source>
        <strain evidence="1 2">2631</strain>
    </source>
</reference>
<gene>
    <name evidence="1" type="ORF">CVT25_008841</name>
</gene>
<dbReference type="STRING" id="93625.A0A409XAU8"/>
<protein>
    <submittedName>
        <fullName evidence="1">Uncharacterized protein</fullName>
    </submittedName>
</protein>
<evidence type="ECO:0000313" key="2">
    <source>
        <dbReference type="Proteomes" id="UP000283269"/>
    </source>
</evidence>